<proteinExistence type="predicted"/>
<dbReference type="InterPro" id="IPR038468">
    <property type="entry name" value="MmpS_C"/>
</dbReference>
<keyword evidence="1" id="KW-0732">Signal</keyword>
<dbReference type="RefSeq" id="WP_112708305.1">
    <property type="nucleotide sequence ID" value="NZ_QMEU01000022.1"/>
</dbReference>
<dbReference type="AlphaFoldDB" id="A0A329KM32"/>
<feature type="chain" id="PRO_5016416191" evidence="1">
    <location>
        <begin position="32"/>
        <end position="144"/>
    </location>
</feature>
<feature type="signal peptide" evidence="1">
    <location>
        <begin position="1"/>
        <end position="31"/>
    </location>
</feature>
<evidence type="ECO:0000313" key="2">
    <source>
        <dbReference type="EMBL" id="RAU96280.1"/>
    </source>
</evidence>
<comment type="caution">
    <text evidence="2">The sequence shown here is derived from an EMBL/GenBank/DDBJ whole genome shotgun (WGS) entry which is preliminary data.</text>
</comment>
<protein>
    <submittedName>
        <fullName evidence="2">Uncharacterized protein</fullName>
    </submittedName>
</protein>
<dbReference type="InterPro" id="IPR016793">
    <property type="entry name" value="UCP021591"/>
</dbReference>
<sequence>MTNVHRTASAISATILAAAAGAVLTPATSYADPAGHQVTYTVTSPNNVTANVSYVNADPPSQAAFNADPSKFSTSVQAPLSAGAPVTYTATLANPNQFASITANGMLHWPDSGNGPAQFHCEIAVDGQVVVQQDATTTVTCRLS</sequence>
<dbReference type="Gene3D" id="2.60.40.2880">
    <property type="entry name" value="MmpS1-5, C-terminal soluble domain"/>
    <property type="match status" value="1"/>
</dbReference>
<dbReference type="Proteomes" id="UP000250347">
    <property type="component" value="Unassembled WGS sequence"/>
</dbReference>
<evidence type="ECO:0000313" key="3">
    <source>
        <dbReference type="Proteomes" id="UP000250347"/>
    </source>
</evidence>
<gene>
    <name evidence="2" type="ORF">DQP58_10320</name>
</gene>
<organism evidence="2 3">
    <name type="scientific">Mycobacterium colombiense</name>
    <dbReference type="NCBI Taxonomy" id="339268"/>
    <lineage>
        <taxon>Bacteria</taxon>
        <taxon>Bacillati</taxon>
        <taxon>Actinomycetota</taxon>
        <taxon>Actinomycetes</taxon>
        <taxon>Mycobacteriales</taxon>
        <taxon>Mycobacteriaceae</taxon>
        <taxon>Mycobacterium</taxon>
        <taxon>Mycobacterium avium complex (MAC)</taxon>
    </lineage>
</organism>
<dbReference type="PIRSF" id="PIRSF021591">
    <property type="entry name" value="UCP021591"/>
    <property type="match status" value="1"/>
</dbReference>
<dbReference type="EMBL" id="QMEU01000022">
    <property type="protein sequence ID" value="RAU96280.1"/>
    <property type="molecule type" value="Genomic_DNA"/>
</dbReference>
<accession>A0A329KM32</accession>
<name>A0A329KM32_9MYCO</name>
<evidence type="ECO:0000256" key="1">
    <source>
        <dbReference type="SAM" id="SignalP"/>
    </source>
</evidence>
<reference evidence="2 3" key="1">
    <citation type="submission" date="2018-06" db="EMBL/GenBank/DDBJ databases">
        <title>NTM in soil in Japan.</title>
        <authorList>
            <person name="Ohya K."/>
        </authorList>
    </citation>
    <scope>NUCLEOTIDE SEQUENCE [LARGE SCALE GENOMIC DNA]</scope>
    <source>
        <strain evidence="2 3">GF76</strain>
    </source>
</reference>